<name>A0A6L2K5B2_TANCI</name>
<accession>A0A6L2K5B2</accession>
<dbReference type="AlphaFoldDB" id="A0A6L2K5B2"/>
<reference evidence="1" key="1">
    <citation type="journal article" date="2019" name="Sci. Rep.">
        <title>Draft genome of Tanacetum cinerariifolium, the natural source of mosquito coil.</title>
        <authorList>
            <person name="Yamashiro T."/>
            <person name="Shiraishi A."/>
            <person name="Satake H."/>
            <person name="Nakayama K."/>
        </authorList>
    </citation>
    <scope>NUCLEOTIDE SEQUENCE</scope>
</reference>
<evidence type="ECO:0008006" key="2">
    <source>
        <dbReference type="Google" id="ProtNLM"/>
    </source>
</evidence>
<sequence>MNYVVENGPWMVNNKPLVVQKCALASRIGKPLIMDAMTATMCKLGVGRIGYARVLVKVKANKGLPENIDVSSSGKGNDNEGFMEVRNKRVEQQKVGNKQKPINQVIKNEKNGGVINNQVYRPKVINNDKVNEGGYVEVNNVGVIGQKLKKCYSKNGEKNQSSTTGMSQPNKYYVLNDYKEGECVEMEGMLNRDQVDVFISMKKQPTLKEMQGWNHDMICYFKKRWELLIDMNTQNENKKETYSPPFTIPQRMNSNEEVDVVYDMNNGMAKSMNVEDIRGMGSSSTQDEVVNIIREEKLNVCVILETYLKSNQLEKVCGMVLGT</sequence>
<organism evidence="1">
    <name type="scientific">Tanacetum cinerariifolium</name>
    <name type="common">Dalmatian daisy</name>
    <name type="synonym">Chrysanthemum cinerariifolium</name>
    <dbReference type="NCBI Taxonomy" id="118510"/>
    <lineage>
        <taxon>Eukaryota</taxon>
        <taxon>Viridiplantae</taxon>
        <taxon>Streptophyta</taxon>
        <taxon>Embryophyta</taxon>
        <taxon>Tracheophyta</taxon>
        <taxon>Spermatophyta</taxon>
        <taxon>Magnoliopsida</taxon>
        <taxon>eudicotyledons</taxon>
        <taxon>Gunneridae</taxon>
        <taxon>Pentapetalae</taxon>
        <taxon>asterids</taxon>
        <taxon>campanulids</taxon>
        <taxon>Asterales</taxon>
        <taxon>Asteraceae</taxon>
        <taxon>Asteroideae</taxon>
        <taxon>Anthemideae</taxon>
        <taxon>Anthemidinae</taxon>
        <taxon>Tanacetum</taxon>
    </lineage>
</organism>
<proteinExistence type="predicted"/>
<dbReference type="EMBL" id="BKCJ010001657">
    <property type="protein sequence ID" value="GEU43064.1"/>
    <property type="molecule type" value="Genomic_DNA"/>
</dbReference>
<evidence type="ECO:0000313" key="1">
    <source>
        <dbReference type="EMBL" id="GEU43064.1"/>
    </source>
</evidence>
<gene>
    <name evidence="1" type="ORF">Tci_015042</name>
</gene>
<protein>
    <recommendedName>
        <fullName evidence="2">DUF4283 domain-containing protein</fullName>
    </recommendedName>
</protein>
<comment type="caution">
    <text evidence="1">The sequence shown here is derived from an EMBL/GenBank/DDBJ whole genome shotgun (WGS) entry which is preliminary data.</text>
</comment>